<evidence type="ECO:0000256" key="2">
    <source>
        <dbReference type="ARBA" id="ARBA00007049"/>
    </source>
</evidence>
<keyword evidence="5 7" id="KW-0472">Membrane</keyword>
<dbReference type="AlphaFoldDB" id="A0A6A6FZQ6"/>
<reference evidence="9" key="1">
    <citation type="journal article" date="2020" name="Stud. Mycol.">
        <title>101 Dothideomycetes genomes: A test case for predicting lifestyles and emergence of pathogens.</title>
        <authorList>
            <person name="Haridas S."/>
            <person name="Albert R."/>
            <person name="Binder M."/>
            <person name="Bloem J."/>
            <person name="LaButti K."/>
            <person name="Salamov A."/>
            <person name="Andreopoulos B."/>
            <person name="Baker S."/>
            <person name="Barry K."/>
            <person name="Bills G."/>
            <person name="Bluhm B."/>
            <person name="Cannon C."/>
            <person name="Castanera R."/>
            <person name="Culley D."/>
            <person name="Daum C."/>
            <person name="Ezra D."/>
            <person name="Gonzalez J."/>
            <person name="Henrissat B."/>
            <person name="Kuo A."/>
            <person name="Liang C."/>
            <person name="Lipzen A."/>
            <person name="Lutzoni F."/>
            <person name="Magnuson J."/>
            <person name="Mondo S."/>
            <person name="Nolan M."/>
            <person name="Ohm R."/>
            <person name="Pangilinan J."/>
            <person name="Park H.-J."/>
            <person name="Ramirez L."/>
            <person name="Alfaro M."/>
            <person name="Sun H."/>
            <person name="Tritt A."/>
            <person name="Yoshinaga Y."/>
            <person name="Zwiers L.-H."/>
            <person name="Turgeon B."/>
            <person name="Goodwin S."/>
            <person name="Spatafora J."/>
            <person name="Crous P."/>
            <person name="Grigoriev I."/>
        </authorList>
    </citation>
    <scope>NUCLEOTIDE SEQUENCE [LARGE SCALE GENOMIC DNA]</scope>
    <source>
        <strain evidence="9">CECT 20119</strain>
    </source>
</reference>
<dbReference type="Proteomes" id="UP000799538">
    <property type="component" value="Unassembled WGS sequence"/>
</dbReference>
<dbReference type="PANTHER" id="PTHR31851">
    <property type="entry name" value="FE(2+)/MN(2+) TRANSPORTER PCL1"/>
    <property type="match status" value="1"/>
</dbReference>
<evidence type="ECO:0000256" key="3">
    <source>
        <dbReference type="ARBA" id="ARBA00022692"/>
    </source>
</evidence>
<dbReference type="GO" id="GO:0012505">
    <property type="term" value="C:endomembrane system"/>
    <property type="evidence" value="ECO:0007669"/>
    <property type="project" value="UniProtKB-SubCell"/>
</dbReference>
<dbReference type="EMBL" id="ML992531">
    <property type="protein sequence ID" value="KAF2218700.1"/>
    <property type="molecule type" value="Genomic_DNA"/>
</dbReference>
<name>A0A6A6FZQ6_9PEZI</name>
<dbReference type="GO" id="GO:0030026">
    <property type="term" value="P:intracellular manganese ion homeostasis"/>
    <property type="evidence" value="ECO:0007669"/>
    <property type="project" value="InterPro"/>
</dbReference>
<comment type="subcellular location">
    <subcellularLocation>
        <location evidence="1">Endomembrane system</location>
        <topology evidence="1">Multi-pass membrane protein</topology>
    </subcellularLocation>
</comment>
<evidence type="ECO:0000313" key="8">
    <source>
        <dbReference type="EMBL" id="KAF2218700.1"/>
    </source>
</evidence>
<keyword evidence="4 7" id="KW-1133">Transmembrane helix</keyword>
<dbReference type="Pfam" id="PF01988">
    <property type="entry name" value="VIT1"/>
    <property type="match status" value="1"/>
</dbReference>
<evidence type="ECO:0000256" key="5">
    <source>
        <dbReference type="ARBA" id="ARBA00023136"/>
    </source>
</evidence>
<proteinExistence type="inferred from homology"/>
<dbReference type="InterPro" id="IPR008217">
    <property type="entry name" value="Ccc1_fam"/>
</dbReference>
<dbReference type="GO" id="GO:0005384">
    <property type="term" value="F:manganese ion transmembrane transporter activity"/>
    <property type="evidence" value="ECO:0007669"/>
    <property type="project" value="InterPro"/>
</dbReference>
<keyword evidence="9" id="KW-1185">Reference proteome</keyword>
<keyword evidence="3 7" id="KW-0812">Transmembrane</keyword>
<sequence length="189" mass="20958">MDGELETIPERQQYQTPTFSRRPDPQTSEQSFPTPPPTLSFAHSSQHAPVTSQPRSAEKEIRRLFNDYGIKFIMHFKLRLEKPDHRFALKEGLVMSIAFFIGGLVPMIPYFIIKKTKHALPASVCITIMTLIAFGYVKAIVLGCSPRDRWVSAAQTLFVGALATGTSYGIVKGINAANPVEKQKSVGGH</sequence>
<comment type="similarity">
    <text evidence="2">Belongs to the CCC1 family.</text>
</comment>
<feature type="compositionally biased region" description="Polar residues" evidence="6">
    <location>
        <begin position="10"/>
        <end position="32"/>
    </location>
</feature>
<feature type="compositionally biased region" description="Polar residues" evidence="6">
    <location>
        <begin position="41"/>
        <end position="55"/>
    </location>
</feature>
<gene>
    <name evidence="8" type="ORF">BDZ85DRAFT_286099</name>
</gene>
<evidence type="ECO:0000256" key="6">
    <source>
        <dbReference type="SAM" id="MobiDB-lite"/>
    </source>
</evidence>
<organism evidence="8 9">
    <name type="scientific">Elsinoe ampelina</name>
    <dbReference type="NCBI Taxonomy" id="302913"/>
    <lineage>
        <taxon>Eukaryota</taxon>
        <taxon>Fungi</taxon>
        <taxon>Dikarya</taxon>
        <taxon>Ascomycota</taxon>
        <taxon>Pezizomycotina</taxon>
        <taxon>Dothideomycetes</taxon>
        <taxon>Dothideomycetidae</taxon>
        <taxon>Myriangiales</taxon>
        <taxon>Elsinoaceae</taxon>
        <taxon>Elsinoe</taxon>
    </lineage>
</organism>
<feature type="transmembrane region" description="Helical" evidence="7">
    <location>
        <begin position="119"/>
        <end position="137"/>
    </location>
</feature>
<protein>
    <submittedName>
        <fullName evidence="8">VIT family-domain-containing protein</fullName>
    </submittedName>
</protein>
<evidence type="ECO:0000256" key="7">
    <source>
        <dbReference type="SAM" id="Phobius"/>
    </source>
</evidence>
<accession>A0A6A6FZQ6</accession>
<evidence type="ECO:0000313" key="9">
    <source>
        <dbReference type="Proteomes" id="UP000799538"/>
    </source>
</evidence>
<feature type="region of interest" description="Disordered" evidence="6">
    <location>
        <begin position="1"/>
        <end position="57"/>
    </location>
</feature>
<evidence type="ECO:0000256" key="1">
    <source>
        <dbReference type="ARBA" id="ARBA00004127"/>
    </source>
</evidence>
<evidence type="ECO:0000256" key="4">
    <source>
        <dbReference type="ARBA" id="ARBA00022989"/>
    </source>
</evidence>
<feature type="transmembrane region" description="Helical" evidence="7">
    <location>
        <begin position="92"/>
        <end position="113"/>
    </location>
</feature>
<dbReference type="OrthoDB" id="73465at2759"/>